<dbReference type="EMBL" id="UWPJ01000005">
    <property type="protein sequence ID" value="VCU68292.1"/>
    <property type="molecule type" value="Genomic_DNA"/>
</dbReference>
<gene>
    <name evidence="4" type="primary">ttgF</name>
    <name evidence="4" type="ORF">PIGHUM_00343</name>
</gene>
<feature type="chain" id="PRO_5017852702" evidence="2">
    <location>
        <begin position="21"/>
        <end position="492"/>
    </location>
</feature>
<keyword evidence="2" id="KW-0449">Lipoprotein</keyword>
<dbReference type="GO" id="GO:0005886">
    <property type="term" value="C:plasma membrane"/>
    <property type="evidence" value="ECO:0007669"/>
    <property type="project" value="UniProtKB-SubCell"/>
</dbReference>
<proteinExistence type="inferred from homology"/>
<dbReference type="RefSeq" id="WP_124077516.1">
    <property type="nucleotide sequence ID" value="NZ_UWPJ01000005.1"/>
</dbReference>
<keyword evidence="2" id="KW-0564">Palmitate</keyword>
<evidence type="ECO:0000256" key="1">
    <source>
        <dbReference type="ARBA" id="ARBA00007613"/>
    </source>
</evidence>
<dbReference type="AlphaFoldDB" id="A0A3P4AX13"/>
<evidence type="ECO:0000313" key="5">
    <source>
        <dbReference type="Proteomes" id="UP000277294"/>
    </source>
</evidence>
<keyword evidence="2" id="KW-0812">Transmembrane</keyword>
<dbReference type="PROSITE" id="PS51257">
    <property type="entry name" value="PROKAR_LIPOPROTEIN"/>
    <property type="match status" value="1"/>
</dbReference>
<reference evidence="4 5" key="1">
    <citation type="submission" date="2018-10" db="EMBL/GenBank/DDBJ databases">
        <authorList>
            <person name="Criscuolo A."/>
        </authorList>
    </citation>
    <scope>NUCLEOTIDE SEQUENCE [LARGE SCALE GENOMIC DNA]</scope>
    <source>
        <strain evidence="4">DnA1</strain>
    </source>
</reference>
<keyword evidence="5" id="KW-1185">Reference proteome</keyword>
<accession>A0A3P4AX13</accession>
<keyword evidence="2" id="KW-0732">Signal</keyword>
<dbReference type="Pfam" id="PF02321">
    <property type="entry name" value="OEP"/>
    <property type="match status" value="2"/>
</dbReference>
<dbReference type="PANTHER" id="PTHR30203">
    <property type="entry name" value="OUTER MEMBRANE CATION EFFLUX PROTEIN"/>
    <property type="match status" value="1"/>
</dbReference>
<dbReference type="Proteomes" id="UP000277294">
    <property type="component" value="Unassembled WGS sequence"/>
</dbReference>
<evidence type="ECO:0000256" key="2">
    <source>
        <dbReference type="RuleBase" id="RU362097"/>
    </source>
</evidence>
<keyword evidence="2" id="KW-1134">Transmembrane beta strand</keyword>
<evidence type="ECO:0000313" key="4">
    <source>
        <dbReference type="EMBL" id="VCU68292.1"/>
    </source>
</evidence>
<protein>
    <submittedName>
        <fullName evidence="4">Toluene efflux pump outer membrane protein TtgF</fullName>
    </submittedName>
</protein>
<dbReference type="GO" id="GO:0015562">
    <property type="term" value="F:efflux transmembrane transporter activity"/>
    <property type="evidence" value="ECO:0007669"/>
    <property type="project" value="InterPro"/>
</dbReference>
<evidence type="ECO:0000256" key="3">
    <source>
        <dbReference type="SAM" id="MobiDB-lite"/>
    </source>
</evidence>
<comment type="similarity">
    <text evidence="1 2">Belongs to the outer membrane factor (OMF) (TC 1.B.17) family.</text>
</comment>
<dbReference type="InterPro" id="IPR010131">
    <property type="entry name" value="MdtP/NodT-like"/>
</dbReference>
<comment type="subcellular location">
    <subcellularLocation>
        <location evidence="2">Cell membrane</location>
        <topology evidence="2">Lipid-anchor</topology>
    </subcellularLocation>
</comment>
<feature type="compositionally biased region" description="Low complexity" evidence="3">
    <location>
        <begin position="477"/>
        <end position="492"/>
    </location>
</feature>
<keyword evidence="2" id="KW-0472">Membrane</keyword>
<dbReference type="Gene3D" id="2.20.200.10">
    <property type="entry name" value="Outer membrane efflux proteins (OEP)"/>
    <property type="match status" value="1"/>
</dbReference>
<feature type="signal peptide" evidence="2">
    <location>
        <begin position="1"/>
        <end position="20"/>
    </location>
</feature>
<dbReference type="Gene3D" id="1.20.1600.10">
    <property type="entry name" value="Outer membrane efflux proteins (OEP)"/>
    <property type="match status" value="1"/>
</dbReference>
<name>A0A3P4AX13_9BURK</name>
<sequence>MRRIGRGVVLAGMLALSACAAPDYRRPDVAMPVAWKLEPPWRESAPSDTHDKGPWWERFRDPVLDRLEQLAVARSPTLEAAAHRLEQARATADAASAGLFPQIGIGGRSGRAKNSANRPLTNYAQSVYSTVQNDTTVGFTVSYEADLAGRVRSAVSGAQASAQQSAADFANTRLLLTAELAADYVNLRELDIELDVLGRSIALQRRALGLISARHELGAASGLEVAQQQGVLDATLTQVDVLAKQRSQYEHAIATLTGTPAPEFSLPAEVQDMTPPAIPLGVPSDVLERRPDIAAAERAMAAANAQMGVARAAFYPSITLSPTMVGVESRDLDRLFSATSLLWSFGVSATQVLFDGGRIQANLDFAEAGYQAAVAAYRGKVLSAMQEVEDGISGLAALERASAQSQRAVDSAQRVLDMATARYEGGATTYLDVITAQQSLLAAQRQRAQLLGQRLLTSVYLVKALGGDWAGPGASQSAVAATASREAASPGQ</sequence>
<dbReference type="NCBIfam" id="TIGR01845">
    <property type="entry name" value="outer_NodT"/>
    <property type="match status" value="1"/>
</dbReference>
<dbReference type="SUPFAM" id="SSF56954">
    <property type="entry name" value="Outer membrane efflux proteins (OEP)"/>
    <property type="match status" value="1"/>
</dbReference>
<feature type="region of interest" description="Disordered" evidence="3">
    <location>
        <begin position="471"/>
        <end position="492"/>
    </location>
</feature>
<dbReference type="PANTHER" id="PTHR30203:SF33">
    <property type="entry name" value="BLR4455 PROTEIN"/>
    <property type="match status" value="1"/>
</dbReference>
<dbReference type="OrthoDB" id="9770517at2"/>
<dbReference type="InterPro" id="IPR003423">
    <property type="entry name" value="OMP_efflux"/>
</dbReference>
<organism evidence="4 5">
    <name type="scientific">Pigmentiphaga humi</name>
    <dbReference type="NCBI Taxonomy" id="2478468"/>
    <lineage>
        <taxon>Bacteria</taxon>
        <taxon>Pseudomonadati</taxon>
        <taxon>Pseudomonadota</taxon>
        <taxon>Betaproteobacteria</taxon>
        <taxon>Burkholderiales</taxon>
        <taxon>Alcaligenaceae</taxon>
        <taxon>Pigmentiphaga</taxon>
    </lineage>
</organism>